<reference evidence="1" key="1">
    <citation type="submission" date="2021-02" db="EMBL/GenBank/DDBJ databases">
        <authorList>
            <consortium name="DOE Joint Genome Institute"/>
            <person name="Ahrendt S."/>
            <person name="Looney B.P."/>
            <person name="Miyauchi S."/>
            <person name="Morin E."/>
            <person name="Drula E."/>
            <person name="Courty P.E."/>
            <person name="Chicoki N."/>
            <person name="Fauchery L."/>
            <person name="Kohler A."/>
            <person name="Kuo A."/>
            <person name="Labutti K."/>
            <person name="Pangilinan J."/>
            <person name="Lipzen A."/>
            <person name="Riley R."/>
            <person name="Andreopoulos W."/>
            <person name="He G."/>
            <person name="Johnson J."/>
            <person name="Barry K.W."/>
            <person name="Grigoriev I.V."/>
            <person name="Nagy L."/>
            <person name="Hibbett D."/>
            <person name="Henrissat B."/>
            <person name="Matheny P.B."/>
            <person name="Labbe J."/>
            <person name="Martin F."/>
        </authorList>
    </citation>
    <scope>NUCLEOTIDE SEQUENCE</scope>
    <source>
        <strain evidence="1">EC-137</strain>
    </source>
</reference>
<organism evidence="1 2">
    <name type="scientific">Vararia minispora EC-137</name>
    <dbReference type="NCBI Taxonomy" id="1314806"/>
    <lineage>
        <taxon>Eukaryota</taxon>
        <taxon>Fungi</taxon>
        <taxon>Dikarya</taxon>
        <taxon>Basidiomycota</taxon>
        <taxon>Agaricomycotina</taxon>
        <taxon>Agaricomycetes</taxon>
        <taxon>Russulales</taxon>
        <taxon>Lachnocladiaceae</taxon>
        <taxon>Vararia</taxon>
    </lineage>
</organism>
<keyword evidence="2" id="KW-1185">Reference proteome</keyword>
<protein>
    <submittedName>
        <fullName evidence="1">Uncharacterized protein</fullName>
    </submittedName>
</protein>
<proteinExistence type="predicted"/>
<evidence type="ECO:0000313" key="1">
    <source>
        <dbReference type="EMBL" id="KAI0026717.1"/>
    </source>
</evidence>
<evidence type="ECO:0000313" key="2">
    <source>
        <dbReference type="Proteomes" id="UP000814128"/>
    </source>
</evidence>
<accession>A0ACB8Q504</accession>
<dbReference type="Proteomes" id="UP000814128">
    <property type="component" value="Unassembled WGS sequence"/>
</dbReference>
<sequence length="229" mass="25460">MTFDAFSAEIYTCLLGRRWAAKQADTVRRLRQGTGTFDAFKNTVLSGNVLLISSPYALSKDALKAALCMGLCAALRVEVDHAKLDPAMSFDDWLDELKRLDQQQLAKVETLDLLITQLVNQRLRDLGLNTNAAHKSSRIPPRPVKPTSAAPVSAPAAGDPHPRPMPWLTDEECDHLWRTDGCFKCRHFYARNQSTSCSTPVSDRFSGKITPRWPPSPHTPLRLPLPSTP</sequence>
<comment type="caution">
    <text evidence="1">The sequence shown here is derived from an EMBL/GenBank/DDBJ whole genome shotgun (WGS) entry which is preliminary data.</text>
</comment>
<reference evidence="1" key="2">
    <citation type="journal article" date="2022" name="New Phytol.">
        <title>Evolutionary transition to the ectomycorrhizal habit in the genomes of a hyperdiverse lineage of mushroom-forming fungi.</title>
        <authorList>
            <person name="Looney B."/>
            <person name="Miyauchi S."/>
            <person name="Morin E."/>
            <person name="Drula E."/>
            <person name="Courty P.E."/>
            <person name="Kohler A."/>
            <person name="Kuo A."/>
            <person name="LaButti K."/>
            <person name="Pangilinan J."/>
            <person name="Lipzen A."/>
            <person name="Riley R."/>
            <person name="Andreopoulos W."/>
            <person name="He G."/>
            <person name="Johnson J."/>
            <person name="Nolan M."/>
            <person name="Tritt A."/>
            <person name="Barry K.W."/>
            <person name="Grigoriev I.V."/>
            <person name="Nagy L.G."/>
            <person name="Hibbett D."/>
            <person name="Henrissat B."/>
            <person name="Matheny P.B."/>
            <person name="Labbe J."/>
            <person name="Martin F.M."/>
        </authorList>
    </citation>
    <scope>NUCLEOTIDE SEQUENCE</scope>
    <source>
        <strain evidence="1">EC-137</strain>
    </source>
</reference>
<gene>
    <name evidence="1" type="ORF">K488DRAFT_92007</name>
</gene>
<name>A0ACB8Q504_9AGAM</name>
<dbReference type="EMBL" id="MU274248">
    <property type="protein sequence ID" value="KAI0026717.1"/>
    <property type="molecule type" value="Genomic_DNA"/>
</dbReference>